<accession>A0A7J4XEW5</accession>
<gene>
    <name evidence="1" type="ORF">F3F73_18230</name>
</gene>
<organism evidence="1 2">
    <name type="scientific">Bacteroides salyersiae</name>
    <dbReference type="NCBI Taxonomy" id="291644"/>
    <lineage>
        <taxon>Bacteria</taxon>
        <taxon>Pseudomonadati</taxon>
        <taxon>Bacteroidota</taxon>
        <taxon>Bacteroidia</taxon>
        <taxon>Bacteroidales</taxon>
        <taxon>Bacteroidaceae</taxon>
        <taxon>Bacteroides</taxon>
    </lineage>
</organism>
<name>A0A7J4XEW5_9BACE</name>
<reference evidence="1 2" key="1">
    <citation type="journal article" date="2019" name="Nat. Med.">
        <title>A library of human gut bacterial isolates paired with longitudinal multiomics data enables mechanistic microbiome research.</title>
        <authorList>
            <person name="Poyet M."/>
            <person name="Groussin M."/>
            <person name="Gibbons S.M."/>
            <person name="Avila-Pacheco J."/>
            <person name="Jiang X."/>
            <person name="Kearney S.M."/>
            <person name="Perrotta A.R."/>
            <person name="Berdy B."/>
            <person name="Zhao S."/>
            <person name="Lieberman T.D."/>
            <person name="Swanson P.K."/>
            <person name="Smith M."/>
            <person name="Roesemann S."/>
            <person name="Alexander J.E."/>
            <person name="Rich S.A."/>
            <person name="Livny J."/>
            <person name="Vlamakis H."/>
            <person name="Clish C."/>
            <person name="Bullock K."/>
            <person name="Deik A."/>
            <person name="Scott J."/>
            <person name="Pierce K.A."/>
            <person name="Xavier R.J."/>
            <person name="Alm E.J."/>
        </authorList>
    </citation>
    <scope>NUCLEOTIDE SEQUENCE [LARGE SCALE GENOMIC DNA]</scope>
    <source>
        <strain evidence="1 2">BIOML-A10</strain>
    </source>
</reference>
<evidence type="ECO:0000313" key="2">
    <source>
        <dbReference type="Proteomes" id="UP000422221"/>
    </source>
</evidence>
<dbReference type="EMBL" id="VWMK01000020">
    <property type="protein sequence ID" value="KAA3760311.1"/>
    <property type="molecule type" value="Genomic_DNA"/>
</dbReference>
<dbReference type="GeneID" id="69483103"/>
<dbReference type="AlphaFoldDB" id="A0A7J4XEW5"/>
<comment type="caution">
    <text evidence="1">The sequence shown here is derived from an EMBL/GenBank/DDBJ whole genome shotgun (WGS) entry which is preliminary data.</text>
</comment>
<protein>
    <submittedName>
        <fullName evidence="1">Uncharacterized protein</fullName>
    </submittedName>
</protein>
<proteinExistence type="predicted"/>
<dbReference type="Proteomes" id="UP000422221">
    <property type="component" value="Unassembled WGS sequence"/>
</dbReference>
<sequence>MGFPEVVACCADTVVIVRDTDFSFGGYHSFSRKEIHNPASGNGFNLVWQQVAQGGRGWHRHGSPIAQSAQSLALNSYI</sequence>
<evidence type="ECO:0000313" key="1">
    <source>
        <dbReference type="EMBL" id="KAA3760311.1"/>
    </source>
</evidence>
<dbReference type="RefSeq" id="WP_005822095.1">
    <property type="nucleotide sequence ID" value="NZ_JADNPJ010000022.1"/>
</dbReference>